<dbReference type="GO" id="GO:0016616">
    <property type="term" value="F:oxidoreductase activity, acting on the CH-OH group of donors, NAD or NADP as acceptor"/>
    <property type="evidence" value="ECO:0007669"/>
    <property type="project" value="TreeGrafter"/>
</dbReference>
<comment type="caution">
    <text evidence="3">The sequence shown here is derived from an EMBL/GenBank/DDBJ whole genome shotgun (WGS) entry which is preliminary data.</text>
</comment>
<dbReference type="PANTHER" id="PTHR42760">
    <property type="entry name" value="SHORT-CHAIN DEHYDROGENASES/REDUCTASES FAMILY MEMBER"/>
    <property type="match status" value="1"/>
</dbReference>
<evidence type="ECO:0000256" key="1">
    <source>
        <dbReference type="ARBA" id="ARBA00006484"/>
    </source>
</evidence>
<gene>
    <name evidence="3" type="ORF">HLUCCX10_06380</name>
</gene>
<dbReference type="PANTHER" id="PTHR42760:SF40">
    <property type="entry name" value="3-OXOACYL-[ACYL-CARRIER-PROTEIN] REDUCTASE, CHLOROPLASTIC"/>
    <property type="match status" value="1"/>
</dbReference>
<dbReference type="FunFam" id="3.40.50.720:FF:000084">
    <property type="entry name" value="Short-chain dehydrogenase reductase"/>
    <property type="match status" value="1"/>
</dbReference>
<protein>
    <submittedName>
        <fullName evidence="3">Dehydrogenase</fullName>
    </submittedName>
</protein>
<dbReference type="OrthoDB" id="9804104at2"/>
<dbReference type="STRING" id="1305737.GCA_000526355_02904"/>
<dbReference type="PRINTS" id="PR00080">
    <property type="entry name" value="SDRFAMILY"/>
</dbReference>
<evidence type="ECO:0000313" key="3">
    <source>
        <dbReference type="EMBL" id="KPQ17532.1"/>
    </source>
</evidence>
<dbReference type="Gene3D" id="3.40.50.720">
    <property type="entry name" value="NAD(P)-binding Rossmann-like Domain"/>
    <property type="match status" value="1"/>
</dbReference>
<dbReference type="InterPro" id="IPR002347">
    <property type="entry name" value="SDR_fam"/>
</dbReference>
<dbReference type="SMART" id="SM00822">
    <property type="entry name" value="PKS_KR"/>
    <property type="match status" value="1"/>
</dbReference>
<evidence type="ECO:0000313" key="4">
    <source>
        <dbReference type="Proteomes" id="UP000050421"/>
    </source>
</evidence>
<name>A0A0P7YBC3_9BACT</name>
<dbReference type="CDD" id="cd05233">
    <property type="entry name" value="SDR_c"/>
    <property type="match status" value="1"/>
</dbReference>
<feature type="domain" description="Ketoreductase" evidence="2">
    <location>
        <begin position="8"/>
        <end position="189"/>
    </location>
</feature>
<dbReference type="Pfam" id="PF13561">
    <property type="entry name" value="adh_short_C2"/>
    <property type="match status" value="1"/>
</dbReference>
<comment type="similarity">
    <text evidence="1">Belongs to the short-chain dehydrogenases/reductases (SDR) family.</text>
</comment>
<dbReference type="Proteomes" id="UP000050421">
    <property type="component" value="Unassembled WGS sequence"/>
</dbReference>
<dbReference type="InterPro" id="IPR057326">
    <property type="entry name" value="KR_dom"/>
</dbReference>
<dbReference type="eggNOG" id="COG1028">
    <property type="taxonomic scope" value="Bacteria"/>
</dbReference>
<accession>A0A0P7YBC3</accession>
<dbReference type="InterPro" id="IPR036291">
    <property type="entry name" value="NAD(P)-bd_dom_sf"/>
</dbReference>
<organism evidence="3 4">
    <name type="scientific">Algoriphagus marincola HL-49</name>
    <dbReference type="NCBI Taxonomy" id="1305737"/>
    <lineage>
        <taxon>Bacteria</taxon>
        <taxon>Pseudomonadati</taxon>
        <taxon>Bacteroidota</taxon>
        <taxon>Cytophagia</taxon>
        <taxon>Cytophagales</taxon>
        <taxon>Cyclobacteriaceae</taxon>
        <taxon>Algoriphagus</taxon>
    </lineage>
</organism>
<reference evidence="3 4" key="1">
    <citation type="submission" date="2015-09" db="EMBL/GenBank/DDBJ databases">
        <title>Identification and resolution of microdiversity through metagenomic sequencing of parallel consortia.</title>
        <authorList>
            <person name="Nelson W.C."/>
            <person name="Romine M.F."/>
            <person name="Lindemann S.R."/>
        </authorList>
    </citation>
    <scope>NUCLEOTIDE SEQUENCE [LARGE SCALE GENOMIC DNA]</scope>
    <source>
        <strain evidence="3">HL-49</strain>
    </source>
</reference>
<dbReference type="PATRIC" id="fig|1305737.6.peg.1941"/>
<dbReference type="EMBL" id="LJXT01000030">
    <property type="protein sequence ID" value="KPQ17532.1"/>
    <property type="molecule type" value="Genomic_DNA"/>
</dbReference>
<proteinExistence type="inferred from homology"/>
<evidence type="ECO:0000259" key="2">
    <source>
        <dbReference type="SMART" id="SM00822"/>
    </source>
</evidence>
<dbReference type="GO" id="GO:0030497">
    <property type="term" value="P:fatty acid elongation"/>
    <property type="evidence" value="ECO:0007669"/>
    <property type="project" value="TreeGrafter"/>
</dbReference>
<dbReference type="PRINTS" id="PR00081">
    <property type="entry name" value="GDHRDH"/>
</dbReference>
<sequence>MYVSLENQRILVTGASRGIGRAIAKQLSDSGAEVIIHFNSNRKEAESLQAELKNSSHLEPCDLADTNQVMGFISKLVEKYGPISALVNNAGISPSAPDSLETDEWLKVWEKTMAVNATAVGILCKEFIDQAKSQQNGRIVMISSRAAFRGDTTDYLAYAASKGALVSLMRSIARHYGKQGIKAFLIAPGFTKTDMANEILSVYGEDFALRDIALKELARPEDMAPMVTLLCSGLADHATGTSIDINSGSYVR</sequence>
<dbReference type="AlphaFoldDB" id="A0A0P7YBC3"/>
<dbReference type="SUPFAM" id="SSF51735">
    <property type="entry name" value="NAD(P)-binding Rossmann-fold domains"/>
    <property type="match status" value="1"/>
</dbReference>